<dbReference type="Proteomes" id="UP000275727">
    <property type="component" value="Chromosome"/>
</dbReference>
<dbReference type="InterPro" id="IPR014966">
    <property type="entry name" value="FRG-dom"/>
</dbReference>
<organism evidence="2 4">
    <name type="scientific">Sphingosinicella microcystinivorans</name>
    <dbReference type="NCBI Taxonomy" id="335406"/>
    <lineage>
        <taxon>Bacteria</taxon>
        <taxon>Pseudomonadati</taxon>
        <taxon>Pseudomonadota</taxon>
        <taxon>Alphaproteobacteria</taxon>
        <taxon>Sphingomonadales</taxon>
        <taxon>Sphingosinicellaceae</taxon>
        <taxon>Sphingosinicella</taxon>
    </lineage>
</organism>
<evidence type="ECO:0000313" key="3">
    <source>
        <dbReference type="EMBL" id="RKS86490.1"/>
    </source>
</evidence>
<keyword evidence="5" id="KW-1185">Reference proteome</keyword>
<dbReference type="KEGG" id="smic:SmB9_30650"/>
<evidence type="ECO:0000313" key="4">
    <source>
        <dbReference type="Proteomes" id="UP000275727"/>
    </source>
</evidence>
<dbReference type="SMART" id="SM00901">
    <property type="entry name" value="FRG"/>
    <property type="match status" value="1"/>
</dbReference>
<reference evidence="2 4" key="1">
    <citation type="submission" date="2018-06" db="EMBL/GenBank/DDBJ databases">
        <title>Complete Genome Sequence of the Microcystin-Degrading Bacterium Sphingosinicella microcystinivorans Strain B-9.</title>
        <authorList>
            <person name="Jin H."/>
            <person name="Nishizawa T."/>
            <person name="Guo Y."/>
            <person name="Nishizawa A."/>
            <person name="Park H."/>
            <person name="Kato H."/>
            <person name="Tsuji K."/>
            <person name="Harada K."/>
        </authorList>
    </citation>
    <scope>NUCLEOTIDE SEQUENCE [LARGE SCALE GENOMIC DNA]</scope>
    <source>
        <strain evidence="2 4">B9</strain>
    </source>
</reference>
<name>A0AAD1D7N7_SPHMI</name>
<evidence type="ECO:0000259" key="1">
    <source>
        <dbReference type="SMART" id="SM00901"/>
    </source>
</evidence>
<evidence type="ECO:0000313" key="2">
    <source>
        <dbReference type="EMBL" id="BBE35407.1"/>
    </source>
</evidence>
<dbReference type="Proteomes" id="UP000276029">
    <property type="component" value="Unassembled WGS sequence"/>
</dbReference>
<protein>
    <submittedName>
        <fullName evidence="3">FRG domain-containing protein</fullName>
    </submittedName>
</protein>
<dbReference type="EMBL" id="RBWX01000010">
    <property type="protein sequence ID" value="RKS86490.1"/>
    <property type="molecule type" value="Genomic_DNA"/>
</dbReference>
<proteinExistence type="predicted"/>
<dbReference type="AlphaFoldDB" id="A0AAD1D7N7"/>
<accession>A0AAD1D7N7</accession>
<dbReference type="Pfam" id="PF08867">
    <property type="entry name" value="FRG"/>
    <property type="match status" value="1"/>
</dbReference>
<sequence length="226" mass="25883">MLQRGWGVIRDFMEVLATRGRKNAIYRGQADENWALIPSIFRPKSYGIKHLTRLGDWKRRASRFASPLPTDDVEWLILAQHYGLATPLLDWTTGPLVALFFACDDRKNRKRDGCVWWSRRTVFDEVDDTMMIEVFKPVRERPLLINAVGRNVRSTAQDSLLSLHTPSDFQTLTAERIFTVKAADKVATLAALEKLGFSGERLHFDITKLVARFKEEIASQRVGATY</sequence>
<gene>
    <name evidence="3" type="ORF">DFR51_3197</name>
    <name evidence="2" type="ORF">SmB9_30650</name>
</gene>
<feature type="domain" description="FRG" evidence="1">
    <location>
        <begin position="20"/>
        <end position="116"/>
    </location>
</feature>
<evidence type="ECO:0000313" key="5">
    <source>
        <dbReference type="Proteomes" id="UP000276029"/>
    </source>
</evidence>
<reference evidence="3 5" key="2">
    <citation type="submission" date="2018-10" db="EMBL/GenBank/DDBJ databases">
        <title>Genomic Encyclopedia of Type Strains, Phase IV (KMG-IV): sequencing the most valuable type-strain genomes for metagenomic binning, comparative biology and taxonomic classification.</title>
        <authorList>
            <person name="Goeker M."/>
        </authorList>
    </citation>
    <scope>NUCLEOTIDE SEQUENCE [LARGE SCALE GENOMIC DNA]</scope>
    <source>
        <strain evidence="3 5">DSM 19791</strain>
    </source>
</reference>
<dbReference type="EMBL" id="AP018711">
    <property type="protein sequence ID" value="BBE35407.1"/>
    <property type="molecule type" value="Genomic_DNA"/>
</dbReference>